<name>A0A0R1HS21_9LACO</name>
<sequence length="186" mass="21717">MRHGETDYNRQRKFYGTTDVGINEVGRHQCREVETKLAATRVDQILTSSRRRTHESAAIIFPNRQYDQALFLDEWGFGRWEGLDADQIQAQFPVKWERWLADPFGYTPPEAEPYAIHEARIIDGFNQLVTASQQKTVALVTHLGTIRVILHHLFPDREFWDITLTQGHYTCLEMTDGTVKVIEWDR</sequence>
<dbReference type="PIRSF" id="PIRSF000709">
    <property type="entry name" value="6PFK_2-Ptase"/>
    <property type="match status" value="1"/>
</dbReference>
<dbReference type="Gene3D" id="3.40.50.1240">
    <property type="entry name" value="Phosphoglycerate mutase-like"/>
    <property type="match status" value="1"/>
</dbReference>
<accession>A0A0R1HS21</accession>
<feature type="active site" description="Tele-phosphohistidine intermediate" evidence="1">
    <location>
        <position position="3"/>
    </location>
</feature>
<dbReference type="GO" id="GO:0005737">
    <property type="term" value="C:cytoplasm"/>
    <property type="evidence" value="ECO:0007669"/>
    <property type="project" value="TreeGrafter"/>
</dbReference>
<feature type="binding site" evidence="2">
    <location>
        <begin position="2"/>
        <end position="9"/>
    </location>
    <ligand>
        <name>substrate</name>
    </ligand>
</feature>
<evidence type="ECO:0000313" key="3">
    <source>
        <dbReference type="EMBL" id="KRK47267.1"/>
    </source>
</evidence>
<dbReference type="PATRIC" id="fig|1302272.5.peg.535"/>
<dbReference type="InterPro" id="IPR013078">
    <property type="entry name" value="His_Pase_superF_clade-1"/>
</dbReference>
<comment type="caution">
    <text evidence="3">The sequence shown here is derived from an EMBL/GenBank/DDBJ whole genome shotgun (WGS) entry which is preliminary data.</text>
</comment>
<evidence type="ECO:0008006" key="5">
    <source>
        <dbReference type="Google" id="ProtNLM"/>
    </source>
</evidence>
<dbReference type="Pfam" id="PF00300">
    <property type="entry name" value="His_Phos_1"/>
    <property type="match status" value="1"/>
</dbReference>
<dbReference type="Proteomes" id="UP000050911">
    <property type="component" value="Unassembled WGS sequence"/>
</dbReference>
<evidence type="ECO:0000256" key="1">
    <source>
        <dbReference type="PIRSR" id="PIRSR613078-1"/>
    </source>
</evidence>
<dbReference type="AlphaFoldDB" id="A0A0R1HS21"/>
<evidence type="ECO:0000313" key="4">
    <source>
        <dbReference type="Proteomes" id="UP000050911"/>
    </source>
</evidence>
<dbReference type="InterPro" id="IPR050275">
    <property type="entry name" value="PGM_Phosphatase"/>
</dbReference>
<evidence type="ECO:0000256" key="2">
    <source>
        <dbReference type="PIRSR" id="PIRSR613078-2"/>
    </source>
</evidence>
<protein>
    <recommendedName>
        <fullName evidence="5">Alpha-ribazole phosphatase</fullName>
    </recommendedName>
</protein>
<dbReference type="PANTHER" id="PTHR48100">
    <property type="entry name" value="BROAD-SPECIFICITY PHOSPHATASE YOR283W-RELATED"/>
    <property type="match status" value="1"/>
</dbReference>
<gene>
    <name evidence="3" type="ORF">FC96_GL000537</name>
</gene>
<feature type="active site" description="Proton donor/acceptor" evidence="1">
    <location>
        <position position="74"/>
    </location>
</feature>
<feature type="binding site" evidence="2">
    <location>
        <position position="52"/>
    </location>
    <ligand>
        <name>substrate</name>
    </ligand>
</feature>
<dbReference type="STRING" id="1302272.FC96_GL000537"/>
<dbReference type="SUPFAM" id="SSF53254">
    <property type="entry name" value="Phosphoglycerate mutase-like"/>
    <property type="match status" value="1"/>
</dbReference>
<keyword evidence="4" id="KW-1185">Reference proteome</keyword>
<dbReference type="PANTHER" id="PTHR48100:SF1">
    <property type="entry name" value="HISTIDINE PHOSPHATASE FAMILY PROTEIN-RELATED"/>
    <property type="match status" value="1"/>
</dbReference>
<dbReference type="CDD" id="cd07067">
    <property type="entry name" value="HP_PGM_like"/>
    <property type="match status" value="1"/>
</dbReference>
<dbReference type="GO" id="GO:0016791">
    <property type="term" value="F:phosphatase activity"/>
    <property type="evidence" value="ECO:0007669"/>
    <property type="project" value="TreeGrafter"/>
</dbReference>
<proteinExistence type="predicted"/>
<dbReference type="InterPro" id="IPR029033">
    <property type="entry name" value="His_PPase_superfam"/>
</dbReference>
<dbReference type="EMBL" id="AZCX01000010">
    <property type="protein sequence ID" value="KRK47267.1"/>
    <property type="molecule type" value="Genomic_DNA"/>
</dbReference>
<dbReference type="SMART" id="SM00855">
    <property type="entry name" value="PGAM"/>
    <property type="match status" value="1"/>
</dbReference>
<reference evidence="3 4" key="1">
    <citation type="journal article" date="2015" name="Genome Announc.">
        <title>Expanding the biotechnology potential of lactobacilli through comparative genomics of 213 strains and associated genera.</title>
        <authorList>
            <person name="Sun Z."/>
            <person name="Harris H.M."/>
            <person name="McCann A."/>
            <person name="Guo C."/>
            <person name="Argimon S."/>
            <person name="Zhang W."/>
            <person name="Yang X."/>
            <person name="Jeffery I.B."/>
            <person name="Cooney J.C."/>
            <person name="Kagawa T.F."/>
            <person name="Liu W."/>
            <person name="Song Y."/>
            <person name="Salvetti E."/>
            <person name="Wrobel A."/>
            <person name="Rasinkangas P."/>
            <person name="Parkhill J."/>
            <person name="Rea M.C."/>
            <person name="O'Sullivan O."/>
            <person name="Ritari J."/>
            <person name="Douillard F.P."/>
            <person name="Paul Ross R."/>
            <person name="Yang R."/>
            <person name="Briner A.E."/>
            <person name="Felis G.E."/>
            <person name="de Vos W.M."/>
            <person name="Barrangou R."/>
            <person name="Klaenhammer T.R."/>
            <person name="Caufield P.W."/>
            <person name="Cui Y."/>
            <person name="Zhang H."/>
            <person name="O'Toole P.W."/>
        </authorList>
    </citation>
    <scope>NUCLEOTIDE SEQUENCE [LARGE SCALE GENOMIC DNA]</scope>
    <source>
        <strain evidence="3 4">JCM 15530</strain>
    </source>
</reference>
<organism evidence="3 4">
    <name type="scientific">Secundilactobacillus kimchicus JCM 15530</name>
    <dbReference type="NCBI Taxonomy" id="1302272"/>
    <lineage>
        <taxon>Bacteria</taxon>
        <taxon>Bacillati</taxon>
        <taxon>Bacillota</taxon>
        <taxon>Bacilli</taxon>
        <taxon>Lactobacillales</taxon>
        <taxon>Lactobacillaceae</taxon>
        <taxon>Secundilactobacillus</taxon>
    </lineage>
</organism>